<keyword evidence="1" id="KW-0812">Transmembrane</keyword>
<dbReference type="AlphaFoldDB" id="A0A3B0WHR8"/>
<name>A0A3B0WHR8_9ZZZZ</name>
<reference evidence="2" key="1">
    <citation type="submission" date="2018-06" db="EMBL/GenBank/DDBJ databases">
        <authorList>
            <person name="Zhirakovskaya E."/>
        </authorList>
    </citation>
    <scope>NUCLEOTIDE SEQUENCE</scope>
</reference>
<feature type="transmembrane region" description="Helical" evidence="1">
    <location>
        <begin position="63"/>
        <end position="82"/>
    </location>
</feature>
<organism evidence="2">
    <name type="scientific">hydrothermal vent metagenome</name>
    <dbReference type="NCBI Taxonomy" id="652676"/>
    <lineage>
        <taxon>unclassified sequences</taxon>
        <taxon>metagenomes</taxon>
        <taxon>ecological metagenomes</taxon>
    </lineage>
</organism>
<keyword evidence="2" id="KW-0132">Cell division</keyword>
<dbReference type="GO" id="GO:0051301">
    <property type="term" value="P:cell division"/>
    <property type="evidence" value="ECO:0007669"/>
    <property type="project" value="UniProtKB-KW"/>
</dbReference>
<gene>
    <name evidence="2" type="ORF">MNBD_GAMMA06-2039</name>
</gene>
<accession>A0A3B0WHR8</accession>
<keyword evidence="1" id="KW-1133">Transmembrane helix</keyword>
<keyword evidence="2" id="KW-0131">Cell cycle</keyword>
<proteinExistence type="predicted"/>
<keyword evidence="1" id="KW-0472">Membrane</keyword>
<feature type="transmembrane region" description="Helical" evidence="1">
    <location>
        <begin position="94"/>
        <end position="114"/>
    </location>
</feature>
<sequence length="186" mass="21281">MKRHYFISDDLDDLERIEEELEQKGISRPQIHVLSNNDAGVANHKHLHNIEAIFKQDIVRGTLAGLMIGAIAAMFVISVGYVTNLPETYTWMPFYFLAIVMFGFITWSGGFYGIQTPHKDFRRFQEDLKNGKHIFIVDVDSAQEEILQQIKSRHPHMNVAGTGSATPRWIIMGQQNFKNITTTTFP</sequence>
<evidence type="ECO:0000313" key="2">
    <source>
        <dbReference type="EMBL" id="VAW50852.1"/>
    </source>
</evidence>
<protein>
    <submittedName>
        <fullName evidence="2">NAD/FAD-utilizing enzyme apparently involved in cell division</fullName>
    </submittedName>
</protein>
<evidence type="ECO:0000256" key="1">
    <source>
        <dbReference type="SAM" id="Phobius"/>
    </source>
</evidence>
<dbReference type="EMBL" id="UOFD01000019">
    <property type="protein sequence ID" value="VAW50852.1"/>
    <property type="molecule type" value="Genomic_DNA"/>
</dbReference>